<dbReference type="OrthoDB" id="822355at2"/>
<dbReference type="Proteomes" id="UP000245489">
    <property type="component" value="Unassembled WGS sequence"/>
</dbReference>
<accession>A0A316DQA6</accession>
<sequence>MKDKVVIITGASSGIGKALAFSFGNEGAKIVITGRKEAPLLEVSQELSKLGIENLAIVSDVSIESDNADMVQKTIDKFGKIDILINNAGISMRAMFEDCDLNVIKTLMDINFYGTVYATKYALPYIKATKGSIVGVSSIAGYRGLPVRSGYSASKFAMNGFLEALRTELLHTGVHVLTACPGFTASNIRVASLGADGSSKGDSMRDEGKMMASEEVADRILKAVKNRDRGMILTLQGKMAVLINKLFPKLADKLVYNALAKEKDSPLAKQ</sequence>
<dbReference type="NCBIfam" id="NF004825">
    <property type="entry name" value="PRK06181.1"/>
    <property type="match status" value="1"/>
</dbReference>
<dbReference type="Gene3D" id="3.40.50.720">
    <property type="entry name" value="NAD(P)-binding Rossmann-like Domain"/>
    <property type="match status" value="1"/>
</dbReference>
<dbReference type="InterPro" id="IPR002347">
    <property type="entry name" value="SDR_fam"/>
</dbReference>
<dbReference type="InterPro" id="IPR020904">
    <property type="entry name" value="Sc_DH/Rdtase_CS"/>
</dbReference>
<dbReference type="PROSITE" id="PS00061">
    <property type="entry name" value="ADH_SHORT"/>
    <property type="match status" value="1"/>
</dbReference>
<keyword evidence="5" id="KW-1185">Reference proteome</keyword>
<keyword evidence="2" id="KW-0560">Oxidoreductase</keyword>
<dbReference type="PRINTS" id="PR00080">
    <property type="entry name" value="SDRFAMILY"/>
</dbReference>
<comment type="caution">
    <text evidence="4">The sequence shown here is derived from an EMBL/GenBank/DDBJ whole genome shotgun (WGS) entry which is preliminary data.</text>
</comment>
<reference evidence="4 5" key="1">
    <citation type="submission" date="2018-05" db="EMBL/GenBank/DDBJ databases">
        <title>Genomic Encyclopedia of Archaeal and Bacterial Type Strains, Phase II (KMG-II): from individual species to whole genera.</title>
        <authorList>
            <person name="Goeker M."/>
        </authorList>
    </citation>
    <scope>NUCLEOTIDE SEQUENCE [LARGE SCALE GENOMIC DNA]</scope>
    <source>
        <strain evidence="4 5">DSM 22214</strain>
    </source>
</reference>
<dbReference type="PANTHER" id="PTHR44196">
    <property type="entry name" value="DEHYDROGENASE/REDUCTASE SDR FAMILY MEMBER 7B"/>
    <property type="match status" value="1"/>
</dbReference>
<evidence type="ECO:0000313" key="5">
    <source>
        <dbReference type="Proteomes" id="UP000245489"/>
    </source>
</evidence>
<proteinExistence type="inferred from homology"/>
<dbReference type="RefSeq" id="WP_109744478.1">
    <property type="nucleotide sequence ID" value="NZ_QGGO01000025.1"/>
</dbReference>
<dbReference type="SUPFAM" id="SSF51735">
    <property type="entry name" value="NAD(P)-binding Rossmann-fold domains"/>
    <property type="match status" value="1"/>
</dbReference>
<dbReference type="GO" id="GO:0016020">
    <property type="term" value="C:membrane"/>
    <property type="evidence" value="ECO:0007669"/>
    <property type="project" value="TreeGrafter"/>
</dbReference>
<organism evidence="4 5">
    <name type="scientific">Arcicella aurantiaca</name>
    <dbReference type="NCBI Taxonomy" id="591202"/>
    <lineage>
        <taxon>Bacteria</taxon>
        <taxon>Pseudomonadati</taxon>
        <taxon>Bacteroidota</taxon>
        <taxon>Cytophagia</taxon>
        <taxon>Cytophagales</taxon>
        <taxon>Flectobacillaceae</taxon>
        <taxon>Arcicella</taxon>
    </lineage>
</organism>
<dbReference type="PANTHER" id="PTHR44196:SF1">
    <property type="entry name" value="DEHYDROGENASE_REDUCTASE SDR FAMILY MEMBER 7B"/>
    <property type="match status" value="1"/>
</dbReference>
<evidence type="ECO:0000313" key="4">
    <source>
        <dbReference type="EMBL" id="PWK20261.1"/>
    </source>
</evidence>
<dbReference type="GO" id="GO:0016491">
    <property type="term" value="F:oxidoreductase activity"/>
    <property type="evidence" value="ECO:0007669"/>
    <property type="project" value="UniProtKB-KW"/>
</dbReference>
<protein>
    <submittedName>
        <fullName evidence="4">Short-subunit dehydrogenase</fullName>
    </submittedName>
</protein>
<dbReference type="InterPro" id="IPR036291">
    <property type="entry name" value="NAD(P)-bd_dom_sf"/>
</dbReference>
<gene>
    <name evidence="4" type="ORF">LV89_03802</name>
</gene>
<dbReference type="PRINTS" id="PR00081">
    <property type="entry name" value="GDHRDH"/>
</dbReference>
<evidence type="ECO:0000256" key="2">
    <source>
        <dbReference type="ARBA" id="ARBA00023002"/>
    </source>
</evidence>
<dbReference type="EMBL" id="QGGO01000025">
    <property type="protein sequence ID" value="PWK20261.1"/>
    <property type="molecule type" value="Genomic_DNA"/>
</dbReference>
<dbReference type="Pfam" id="PF00106">
    <property type="entry name" value="adh_short"/>
    <property type="match status" value="1"/>
</dbReference>
<dbReference type="AlphaFoldDB" id="A0A316DQA6"/>
<evidence type="ECO:0000256" key="3">
    <source>
        <dbReference type="RuleBase" id="RU000363"/>
    </source>
</evidence>
<evidence type="ECO:0000256" key="1">
    <source>
        <dbReference type="ARBA" id="ARBA00006484"/>
    </source>
</evidence>
<name>A0A316DQA6_9BACT</name>
<comment type="similarity">
    <text evidence="1 3">Belongs to the short-chain dehydrogenases/reductases (SDR) family.</text>
</comment>